<name>A0A6J4GDE4_9FLAO</name>
<organism evidence="1 2">
    <name type="scientific">Flavobacterium bizetiae</name>
    <dbReference type="NCBI Taxonomy" id="2704140"/>
    <lineage>
        <taxon>Bacteria</taxon>
        <taxon>Pseudomonadati</taxon>
        <taxon>Bacteroidota</taxon>
        <taxon>Flavobacteriia</taxon>
        <taxon>Flavobacteriales</taxon>
        <taxon>Flavobacteriaceae</taxon>
        <taxon>Flavobacterium</taxon>
    </lineage>
</organism>
<keyword evidence="2" id="KW-1185">Reference proteome</keyword>
<evidence type="ECO:0000313" key="1">
    <source>
        <dbReference type="EMBL" id="CAA9196017.1"/>
    </source>
</evidence>
<protein>
    <recommendedName>
        <fullName evidence="3">CarboxypepD_reg-like domain-containing protein</fullName>
    </recommendedName>
</protein>
<dbReference type="AlphaFoldDB" id="A0A6J4GDE4"/>
<sequence length="252" mass="28831">MKNKLGILVVCLFCQIALGQNNSRKPLHGQVVNDSITLESGYVMNLNANIRTFISSNGLFDIMAKPKDTLLITSMAFQSKKIVLTEKNCADRLFLVQMDLVSNQLKEIVVHKDLKVKAFDKNSQAIVDTKFVDDEKSSPKNKFIYDGTIENGVDFVRIFKDARKLMKKKDADVVPEEEASDFAFTMYAKANFTPDFYTDTLKLKKEEVDIFLLFCAVDPESKKHLKQEEKFELMDFLITKSQEFKKVDVARK</sequence>
<dbReference type="RefSeq" id="WP_173969648.1">
    <property type="nucleotide sequence ID" value="NZ_CADCSU010000049.1"/>
</dbReference>
<proteinExistence type="predicted"/>
<reference evidence="1 2" key="1">
    <citation type="submission" date="2020-02" db="EMBL/GenBank/DDBJ databases">
        <authorList>
            <person name="Criscuolo A."/>
        </authorList>
    </citation>
    <scope>NUCLEOTIDE SEQUENCE [LARGE SCALE GENOMIC DNA]</scope>
    <source>
        <strain evidence="1">CIP105534</strain>
    </source>
</reference>
<dbReference type="EMBL" id="CADCSU010000049">
    <property type="protein sequence ID" value="CAA9196017.1"/>
    <property type="molecule type" value="Genomic_DNA"/>
</dbReference>
<evidence type="ECO:0008006" key="3">
    <source>
        <dbReference type="Google" id="ProtNLM"/>
    </source>
</evidence>
<accession>A0A6J4GDE4</accession>
<evidence type="ECO:0000313" key="2">
    <source>
        <dbReference type="Proteomes" id="UP000479938"/>
    </source>
</evidence>
<gene>
    <name evidence="1" type="ORF">FLA105534_00910</name>
</gene>
<dbReference type="Proteomes" id="UP000479938">
    <property type="component" value="Unassembled WGS sequence"/>
</dbReference>